<gene>
    <name evidence="1" type="ORF">GV832_05585</name>
</gene>
<evidence type="ECO:0000313" key="1">
    <source>
        <dbReference type="EMBL" id="NBZ87046.1"/>
    </source>
</evidence>
<evidence type="ECO:0000313" key="2">
    <source>
        <dbReference type="Proteomes" id="UP001193501"/>
    </source>
</evidence>
<protein>
    <submittedName>
        <fullName evidence="1">DUF4440 domain-containing protein</fullName>
    </submittedName>
</protein>
<keyword evidence="2" id="KW-1185">Reference proteome</keyword>
<proteinExistence type="predicted"/>
<dbReference type="Proteomes" id="UP001193501">
    <property type="component" value="Unassembled WGS sequence"/>
</dbReference>
<dbReference type="InterPro" id="IPR032710">
    <property type="entry name" value="NTF2-like_dom_sf"/>
</dbReference>
<sequence length="125" mass="13087">MTPEDLPKLYASAFGKGDAETVGTWLAPDADVVTLTGGLAEGAEEARSLMRSEFAGIFAGAKLVSGKGRLRPLGPGATILTQRYVVAGARDETGAELPRIGCQLTAMLVATREGWRVVNWALVAV</sequence>
<dbReference type="RefSeq" id="WP_168773853.1">
    <property type="nucleotide sequence ID" value="NZ_JAABNR010000004.1"/>
</dbReference>
<dbReference type="SUPFAM" id="SSF54427">
    <property type="entry name" value="NTF2-like"/>
    <property type="match status" value="1"/>
</dbReference>
<dbReference type="Gene3D" id="3.10.450.50">
    <property type="match status" value="1"/>
</dbReference>
<dbReference type="AlphaFoldDB" id="A0AAE4Y710"/>
<comment type="caution">
    <text evidence="1">The sequence shown here is derived from an EMBL/GenBank/DDBJ whole genome shotgun (WGS) entry which is preliminary data.</text>
</comment>
<dbReference type="EMBL" id="JAABNR010000004">
    <property type="protein sequence ID" value="NBZ87046.1"/>
    <property type="molecule type" value="Genomic_DNA"/>
</dbReference>
<accession>A0AAE4Y710</accession>
<reference evidence="1" key="1">
    <citation type="submission" date="2020-01" db="EMBL/GenBank/DDBJ databases">
        <authorList>
            <person name="Chen W.-M."/>
        </authorList>
    </citation>
    <scope>NUCLEOTIDE SEQUENCE</scope>
    <source>
        <strain evidence="1">CYK-10</strain>
    </source>
</reference>
<name>A0AAE4Y710_9RHOB</name>
<organism evidence="1 2">
    <name type="scientific">Stagnihabitans tardus</name>
    <dbReference type="NCBI Taxonomy" id="2699202"/>
    <lineage>
        <taxon>Bacteria</taxon>
        <taxon>Pseudomonadati</taxon>
        <taxon>Pseudomonadota</taxon>
        <taxon>Alphaproteobacteria</taxon>
        <taxon>Rhodobacterales</taxon>
        <taxon>Paracoccaceae</taxon>
        <taxon>Stagnihabitans</taxon>
    </lineage>
</organism>